<evidence type="ECO:0000313" key="2">
    <source>
        <dbReference type="Proteomes" id="UP001060215"/>
    </source>
</evidence>
<accession>A0ACC0G2Z3</accession>
<proteinExistence type="predicted"/>
<protein>
    <submittedName>
        <fullName evidence="1">Uncharacterized protein</fullName>
    </submittedName>
</protein>
<sequence>MDAIDELAQLADSTHQASALLADEDVDKNSSSSRRPSTFLNVVALNNTENGSSVGPSTFLDVLSLVGLLGCCYGYLACARCSSSGVLVLVEPVSTVKGGDQHLAPPKTERCSNCSGSGKVNHALGF</sequence>
<reference evidence="1 2" key="1">
    <citation type="journal article" date="2022" name="Plant J.">
        <title>Chromosome-level genome of Camellia lanceoleosa provides a valuable resource for understanding genome evolution and self-incompatibility.</title>
        <authorList>
            <person name="Gong W."/>
            <person name="Xiao S."/>
            <person name="Wang L."/>
            <person name="Liao Z."/>
            <person name="Chang Y."/>
            <person name="Mo W."/>
            <person name="Hu G."/>
            <person name="Li W."/>
            <person name="Zhao G."/>
            <person name="Zhu H."/>
            <person name="Hu X."/>
            <person name="Ji K."/>
            <person name="Xiang X."/>
            <person name="Song Q."/>
            <person name="Yuan D."/>
            <person name="Jin S."/>
            <person name="Zhang L."/>
        </authorList>
    </citation>
    <scope>NUCLEOTIDE SEQUENCE [LARGE SCALE GENOMIC DNA]</scope>
    <source>
        <strain evidence="1">SQ_2022a</strain>
    </source>
</reference>
<comment type="caution">
    <text evidence="1">The sequence shown here is derived from an EMBL/GenBank/DDBJ whole genome shotgun (WGS) entry which is preliminary data.</text>
</comment>
<name>A0ACC0G2Z3_9ERIC</name>
<evidence type="ECO:0000313" key="1">
    <source>
        <dbReference type="EMBL" id="KAI7993966.1"/>
    </source>
</evidence>
<organism evidence="1 2">
    <name type="scientific">Camellia lanceoleosa</name>
    <dbReference type="NCBI Taxonomy" id="1840588"/>
    <lineage>
        <taxon>Eukaryota</taxon>
        <taxon>Viridiplantae</taxon>
        <taxon>Streptophyta</taxon>
        <taxon>Embryophyta</taxon>
        <taxon>Tracheophyta</taxon>
        <taxon>Spermatophyta</taxon>
        <taxon>Magnoliopsida</taxon>
        <taxon>eudicotyledons</taxon>
        <taxon>Gunneridae</taxon>
        <taxon>Pentapetalae</taxon>
        <taxon>asterids</taxon>
        <taxon>Ericales</taxon>
        <taxon>Theaceae</taxon>
        <taxon>Camellia</taxon>
    </lineage>
</organism>
<dbReference type="EMBL" id="CM045769">
    <property type="protein sequence ID" value="KAI7993966.1"/>
    <property type="molecule type" value="Genomic_DNA"/>
</dbReference>
<dbReference type="Proteomes" id="UP001060215">
    <property type="component" value="Chromosome 12"/>
</dbReference>
<gene>
    <name evidence="1" type="ORF">LOK49_LG11G00972</name>
</gene>
<keyword evidence="2" id="KW-1185">Reference proteome</keyword>